<name>A0A645IAA5_9ZZZZ</name>
<gene>
    <name evidence="1" type="ORF">SDC9_195336</name>
</gene>
<comment type="caution">
    <text evidence="1">The sequence shown here is derived from an EMBL/GenBank/DDBJ whole genome shotgun (WGS) entry which is preliminary data.</text>
</comment>
<organism evidence="1">
    <name type="scientific">bioreactor metagenome</name>
    <dbReference type="NCBI Taxonomy" id="1076179"/>
    <lineage>
        <taxon>unclassified sequences</taxon>
        <taxon>metagenomes</taxon>
        <taxon>ecological metagenomes</taxon>
    </lineage>
</organism>
<dbReference type="Pfam" id="PF12224">
    <property type="entry name" value="Amidoligase_2"/>
    <property type="match status" value="1"/>
</dbReference>
<evidence type="ECO:0008006" key="2">
    <source>
        <dbReference type="Google" id="ProtNLM"/>
    </source>
</evidence>
<evidence type="ECO:0000313" key="1">
    <source>
        <dbReference type="EMBL" id="MPN47732.1"/>
    </source>
</evidence>
<protein>
    <recommendedName>
        <fullName evidence="2">Amidoligase enzyme</fullName>
    </recommendedName>
</protein>
<reference evidence="1" key="1">
    <citation type="submission" date="2019-08" db="EMBL/GenBank/DDBJ databases">
        <authorList>
            <person name="Kucharzyk K."/>
            <person name="Murdoch R.W."/>
            <person name="Higgins S."/>
            <person name="Loffler F."/>
        </authorList>
    </citation>
    <scope>NUCLEOTIDE SEQUENCE</scope>
</reference>
<dbReference type="EMBL" id="VSSQ01109446">
    <property type="protein sequence ID" value="MPN47732.1"/>
    <property type="molecule type" value="Genomic_DNA"/>
</dbReference>
<dbReference type="InterPro" id="IPR022025">
    <property type="entry name" value="Amidoligase_2"/>
</dbReference>
<accession>A0A645IAA5</accession>
<proteinExistence type="predicted"/>
<sequence>MSDGSIDCQKKDGRRKISADRNYSVELVSPICQYQDIETVQELIRKLREAGAFVNSSCGIHYGKKNVMLSYSAFSAVWHTLTLTVD</sequence>
<dbReference type="AlphaFoldDB" id="A0A645IAA5"/>